<feature type="repeat" description="ANK" evidence="3">
    <location>
        <begin position="197"/>
        <end position="229"/>
    </location>
</feature>
<reference evidence="4 5" key="1">
    <citation type="submission" date="2013-03" db="EMBL/GenBank/DDBJ databases">
        <title>The Genome Sequence of Capronia coronata CBS 617.96.</title>
        <authorList>
            <consortium name="The Broad Institute Genomics Platform"/>
            <person name="Cuomo C."/>
            <person name="de Hoog S."/>
            <person name="Gorbushina A."/>
            <person name="Walker B."/>
            <person name="Young S.K."/>
            <person name="Zeng Q."/>
            <person name="Gargeya S."/>
            <person name="Fitzgerald M."/>
            <person name="Haas B."/>
            <person name="Abouelleil A."/>
            <person name="Allen A.W."/>
            <person name="Alvarado L."/>
            <person name="Arachchi H.M."/>
            <person name="Berlin A.M."/>
            <person name="Chapman S.B."/>
            <person name="Gainer-Dewar J."/>
            <person name="Goldberg J."/>
            <person name="Griggs A."/>
            <person name="Gujja S."/>
            <person name="Hansen M."/>
            <person name="Howarth C."/>
            <person name="Imamovic A."/>
            <person name="Ireland A."/>
            <person name="Larimer J."/>
            <person name="McCowan C."/>
            <person name="Murphy C."/>
            <person name="Pearson M."/>
            <person name="Poon T.W."/>
            <person name="Priest M."/>
            <person name="Roberts A."/>
            <person name="Saif S."/>
            <person name="Shea T."/>
            <person name="Sisk P."/>
            <person name="Sykes S."/>
            <person name="Wortman J."/>
            <person name="Nusbaum C."/>
            <person name="Birren B."/>
        </authorList>
    </citation>
    <scope>NUCLEOTIDE SEQUENCE [LARGE SCALE GENOMIC DNA]</scope>
    <source>
        <strain evidence="4 5">CBS 617.96</strain>
    </source>
</reference>
<dbReference type="STRING" id="1182541.W9YHL4"/>
<dbReference type="SMART" id="SM00248">
    <property type="entry name" value="ANK"/>
    <property type="match status" value="4"/>
</dbReference>
<dbReference type="Pfam" id="PF00023">
    <property type="entry name" value="Ank"/>
    <property type="match status" value="1"/>
</dbReference>
<dbReference type="PROSITE" id="PS50297">
    <property type="entry name" value="ANK_REP_REGION"/>
    <property type="match status" value="1"/>
</dbReference>
<sequence>MGFNNLPVDVFFTIIDNVLTHSNWSEGLRLRRINRLFDREIQCAFFDRMSVPIHQGALGWKTHLMKGQHLCRYLKGQMGTPRPRSKLAVNMQGAVEILQNVEEFSWDADVHNKVPAALCNTVHLGNGDRYDRTQMLVALTALAFLISADFPSLNRLTRYNMQAQAEGWAMMTAILLNDKPTVDTLLARQPEELRMFQLSDPLRMAVKQGNVEMTRFLLENGACVNMYSTYYNPDMGYRMVLQDACVDGNLEMIHLLLDPKYCMQTDSEEYEVTFKLIVESSARDRARLDVYKRILRLLILSAAEDVRLPLLHYIVDLSITNHTNDLVLLAIELGFDVNEKNFDPQAPLVHAVSSGELEIAETLVAHGARPMHKQDYDAVSEACRCGRVDMLEMLLTQTITVEEYGHAFAGVVLLESAKSWKYGEHVYLQLMHCFFDHGLDPNAANWGFMALNLAIDRRHYAVTEYLLTKELMPIVEPEDP</sequence>
<dbReference type="PANTHER" id="PTHR24123:SF33">
    <property type="entry name" value="PROTEIN HOS4"/>
    <property type="match status" value="1"/>
</dbReference>
<dbReference type="InterPro" id="IPR002110">
    <property type="entry name" value="Ankyrin_rpt"/>
</dbReference>
<proteinExistence type="predicted"/>
<dbReference type="HOGENOM" id="CLU_560196_0_0_1"/>
<accession>W9YHL4</accession>
<dbReference type="eggNOG" id="KOG0504">
    <property type="taxonomic scope" value="Eukaryota"/>
</dbReference>
<dbReference type="Proteomes" id="UP000019484">
    <property type="component" value="Unassembled WGS sequence"/>
</dbReference>
<dbReference type="InterPro" id="IPR036770">
    <property type="entry name" value="Ankyrin_rpt-contain_sf"/>
</dbReference>
<dbReference type="Gene3D" id="1.25.40.20">
    <property type="entry name" value="Ankyrin repeat-containing domain"/>
    <property type="match status" value="2"/>
</dbReference>
<keyword evidence="5" id="KW-1185">Reference proteome</keyword>
<dbReference type="InterPro" id="IPR051165">
    <property type="entry name" value="Multifunctional_ANK_Repeat"/>
</dbReference>
<gene>
    <name evidence="4" type="ORF">A1O1_07839</name>
</gene>
<keyword evidence="1" id="KW-0677">Repeat</keyword>
<dbReference type="PANTHER" id="PTHR24123">
    <property type="entry name" value="ANKYRIN REPEAT-CONTAINING"/>
    <property type="match status" value="1"/>
</dbReference>
<keyword evidence="2 3" id="KW-0040">ANK repeat</keyword>
<dbReference type="SUPFAM" id="SSF48403">
    <property type="entry name" value="Ankyrin repeat"/>
    <property type="match status" value="1"/>
</dbReference>
<dbReference type="EMBL" id="AMWN01000007">
    <property type="protein sequence ID" value="EXJ81774.1"/>
    <property type="molecule type" value="Genomic_DNA"/>
</dbReference>
<evidence type="ECO:0000313" key="4">
    <source>
        <dbReference type="EMBL" id="EXJ81774.1"/>
    </source>
</evidence>
<protein>
    <submittedName>
        <fullName evidence="4">Uncharacterized protein</fullName>
    </submittedName>
</protein>
<dbReference type="PROSITE" id="PS50088">
    <property type="entry name" value="ANK_REPEAT"/>
    <property type="match status" value="1"/>
</dbReference>
<dbReference type="Pfam" id="PF12796">
    <property type="entry name" value="Ank_2"/>
    <property type="match status" value="1"/>
</dbReference>
<dbReference type="GeneID" id="19162694"/>
<dbReference type="OrthoDB" id="4772757at2759"/>
<comment type="caution">
    <text evidence="4">The sequence shown here is derived from an EMBL/GenBank/DDBJ whole genome shotgun (WGS) entry which is preliminary data.</text>
</comment>
<evidence type="ECO:0000256" key="2">
    <source>
        <dbReference type="ARBA" id="ARBA00023043"/>
    </source>
</evidence>
<organism evidence="4 5">
    <name type="scientific">Capronia coronata CBS 617.96</name>
    <dbReference type="NCBI Taxonomy" id="1182541"/>
    <lineage>
        <taxon>Eukaryota</taxon>
        <taxon>Fungi</taxon>
        <taxon>Dikarya</taxon>
        <taxon>Ascomycota</taxon>
        <taxon>Pezizomycotina</taxon>
        <taxon>Eurotiomycetes</taxon>
        <taxon>Chaetothyriomycetidae</taxon>
        <taxon>Chaetothyriales</taxon>
        <taxon>Herpotrichiellaceae</taxon>
        <taxon>Capronia</taxon>
    </lineage>
</organism>
<evidence type="ECO:0000256" key="1">
    <source>
        <dbReference type="ARBA" id="ARBA00022737"/>
    </source>
</evidence>
<dbReference type="RefSeq" id="XP_007726895.1">
    <property type="nucleotide sequence ID" value="XM_007728705.1"/>
</dbReference>
<dbReference type="AlphaFoldDB" id="W9YHL4"/>
<evidence type="ECO:0000313" key="5">
    <source>
        <dbReference type="Proteomes" id="UP000019484"/>
    </source>
</evidence>
<name>W9YHL4_9EURO</name>
<evidence type="ECO:0000256" key="3">
    <source>
        <dbReference type="PROSITE-ProRule" id="PRU00023"/>
    </source>
</evidence>